<organism evidence="9 10">
    <name type="scientific">Jaapia argillacea MUCL 33604</name>
    <dbReference type="NCBI Taxonomy" id="933084"/>
    <lineage>
        <taxon>Eukaryota</taxon>
        <taxon>Fungi</taxon>
        <taxon>Dikarya</taxon>
        <taxon>Basidiomycota</taxon>
        <taxon>Agaricomycotina</taxon>
        <taxon>Agaricomycetes</taxon>
        <taxon>Agaricomycetidae</taxon>
        <taxon>Jaapiales</taxon>
        <taxon>Jaapiaceae</taxon>
        <taxon>Jaapia</taxon>
    </lineage>
</organism>
<comment type="subcellular location">
    <subcellularLocation>
        <location evidence="1 6">Nucleus</location>
    </subcellularLocation>
</comment>
<feature type="compositionally biased region" description="Basic and acidic residues" evidence="7">
    <location>
        <begin position="93"/>
        <end position="114"/>
    </location>
</feature>
<sequence>MSTVALEDIWDAPVVPSTPPRRASSSGNDSDEDGAPRPSKRPRSSLFLASDSDEDSPKKSRVAPSQRSGTGRADIDALFENDDDDTFVLAPALDKEALRREAEARYQKEAEENLHAIMPSSSPTREPDRQKDAEKASDGKKGKDAPKERKKVARLDEGRLLGPDGFPALIQEAKKFKPKGKGHEFWTHKLYPKTQFRDTVNRVEKLCHSKRMHVALSVWRDEAKGLINGVKVDDDPIDLTSDVEPDEENASKAATGSNLTDTDVHMHDSRPPTRPPSSASERPTTDDDEFDLDMMIRQEEEMRVEDVAAAANSNVTYRSNNAKSSSKAIDEDEEAMWAEMMAMGAFADDPPPPSSDPPDQSNVTATTTRQNPSDSLDDEDMWDIVREMESEQSRPSVTGLAGTSVSGGVSGLEVVLRDKDPPKPKPPSTVEEDWDEMYL</sequence>
<feature type="compositionally biased region" description="Low complexity" evidence="7">
    <location>
        <begin position="396"/>
        <end position="414"/>
    </location>
</feature>
<feature type="region of interest" description="Disordered" evidence="7">
    <location>
        <begin position="1"/>
        <end position="164"/>
    </location>
</feature>
<evidence type="ECO:0000256" key="5">
    <source>
        <dbReference type="ARBA" id="ARBA00023306"/>
    </source>
</evidence>
<feature type="compositionally biased region" description="Basic and acidic residues" evidence="7">
    <location>
        <begin position="383"/>
        <end position="392"/>
    </location>
</feature>
<comment type="similarity">
    <text evidence="2 6">Belongs to the CSM3 family.</text>
</comment>
<proteinExistence type="inferred from homology"/>
<feature type="region of interest" description="Disordered" evidence="7">
    <location>
        <begin position="342"/>
        <end position="439"/>
    </location>
</feature>
<dbReference type="OrthoDB" id="437078at2759"/>
<dbReference type="GO" id="GO:0006974">
    <property type="term" value="P:DNA damage response"/>
    <property type="evidence" value="ECO:0007669"/>
    <property type="project" value="UniProtKB-KW"/>
</dbReference>
<evidence type="ECO:0000256" key="4">
    <source>
        <dbReference type="ARBA" id="ARBA00023242"/>
    </source>
</evidence>
<keyword evidence="10" id="KW-1185">Reference proteome</keyword>
<reference evidence="10" key="1">
    <citation type="journal article" date="2014" name="Proc. Natl. Acad. Sci. U.S.A.">
        <title>Extensive sampling of basidiomycete genomes demonstrates inadequacy of the white-rot/brown-rot paradigm for wood decay fungi.</title>
        <authorList>
            <person name="Riley R."/>
            <person name="Salamov A.A."/>
            <person name="Brown D.W."/>
            <person name="Nagy L.G."/>
            <person name="Floudas D."/>
            <person name="Held B.W."/>
            <person name="Levasseur A."/>
            <person name="Lombard V."/>
            <person name="Morin E."/>
            <person name="Otillar R."/>
            <person name="Lindquist E.A."/>
            <person name="Sun H."/>
            <person name="LaButti K.M."/>
            <person name="Schmutz J."/>
            <person name="Jabbour D."/>
            <person name="Luo H."/>
            <person name="Baker S.E."/>
            <person name="Pisabarro A.G."/>
            <person name="Walton J.D."/>
            <person name="Blanchette R.A."/>
            <person name="Henrissat B."/>
            <person name="Martin F."/>
            <person name="Cullen D."/>
            <person name="Hibbett D.S."/>
            <person name="Grigoriev I.V."/>
        </authorList>
    </citation>
    <scope>NUCLEOTIDE SEQUENCE [LARGE SCALE GENOMIC DNA]</scope>
    <source>
        <strain evidence="10">MUCL 33604</strain>
    </source>
</reference>
<dbReference type="InParanoid" id="A0A067Q496"/>
<feature type="compositionally biased region" description="Basic and acidic residues" evidence="7">
    <location>
        <begin position="262"/>
        <end position="271"/>
    </location>
</feature>
<keyword evidence="5 6" id="KW-0131">Cell cycle</keyword>
<feature type="compositionally biased region" description="Acidic residues" evidence="7">
    <location>
        <begin position="77"/>
        <end position="86"/>
    </location>
</feature>
<evidence type="ECO:0000256" key="1">
    <source>
        <dbReference type="ARBA" id="ARBA00004123"/>
    </source>
</evidence>
<accession>A0A067Q496</accession>
<evidence type="ECO:0000256" key="7">
    <source>
        <dbReference type="SAM" id="MobiDB-lite"/>
    </source>
</evidence>
<comment type="function">
    <text evidence="6">Plays an important role in the control of DNA replication and the maintenance of replication fork stability.</text>
</comment>
<evidence type="ECO:0000313" key="9">
    <source>
        <dbReference type="EMBL" id="KDQ60940.1"/>
    </source>
</evidence>
<dbReference type="STRING" id="933084.A0A067Q496"/>
<evidence type="ECO:0000256" key="3">
    <source>
        <dbReference type="ARBA" id="ARBA00022763"/>
    </source>
</evidence>
<dbReference type="GO" id="GO:0003677">
    <property type="term" value="F:DNA binding"/>
    <property type="evidence" value="ECO:0007669"/>
    <property type="project" value="TreeGrafter"/>
</dbReference>
<dbReference type="GO" id="GO:0031298">
    <property type="term" value="C:replication fork protection complex"/>
    <property type="evidence" value="ECO:0007669"/>
    <property type="project" value="TreeGrafter"/>
</dbReference>
<evidence type="ECO:0000256" key="2">
    <source>
        <dbReference type="ARBA" id="ARBA00006075"/>
    </source>
</evidence>
<feature type="region of interest" description="Disordered" evidence="7">
    <location>
        <begin position="234"/>
        <end position="293"/>
    </location>
</feature>
<name>A0A067Q496_9AGAM</name>
<keyword evidence="4 6" id="KW-0539">Nucleus</keyword>
<dbReference type="Proteomes" id="UP000027265">
    <property type="component" value="Unassembled WGS sequence"/>
</dbReference>
<dbReference type="GO" id="GO:0043111">
    <property type="term" value="P:replication fork arrest"/>
    <property type="evidence" value="ECO:0007669"/>
    <property type="project" value="TreeGrafter"/>
</dbReference>
<dbReference type="EMBL" id="KL197713">
    <property type="protein sequence ID" value="KDQ60940.1"/>
    <property type="molecule type" value="Genomic_DNA"/>
</dbReference>
<evidence type="ECO:0000259" key="8">
    <source>
        <dbReference type="Pfam" id="PF07962"/>
    </source>
</evidence>
<feature type="domain" description="Chromosome segregation in meiosis protein 3" evidence="8">
    <location>
        <begin position="155"/>
        <end position="223"/>
    </location>
</feature>
<gene>
    <name evidence="9" type="ORF">JAAARDRAFT_125198</name>
</gene>
<feature type="compositionally biased region" description="Polar residues" evidence="7">
    <location>
        <begin position="252"/>
        <end position="261"/>
    </location>
</feature>
<keyword evidence="3 6" id="KW-0227">DNA damage</keyword>
<dbReference type="PANTHER" id="PTHR13220:SF11">
    <property type="entry name" value="TIMELESS-INTERACTING PROTEIN"/>
    <property type="match status" value="1"/>
</dbReference>
<dbReference type="AlphaFoldDB" id="A0A067Q496"/>
<feature type="compositionally biased region" description="Basic and acidic residues" evidence="7">
    <location>
        <begin position="125"/>
        <end position="159"/>
    </location>
</feature>
<dbReference type="InterPro" id="IPR012923">
    <property type="entry name" value="Csm3"/>
</dbReference>
<protein>
    <recommendedName>
        <fullName evidence="6">Chromosome segregation in meiosis protein</fullName>
    </recommendedName>
</protein>
<dbReference type="PANTHER" id="PTHR13220">
    <property type="entry name" value="TIMELESS INTERACTING-RELATED"/>
    <property type="match status" value="1"/>
</dbReference>
<dbReference type="Pfam" id="PF07962">
    <property type="entry name" value="Swi3"/>
    <property type="match status" value="1"/>
</dbReference>
<feature type="region of interest" description="Disordered" evidence="7">
    <location>
        <begin position="310"/>
        <end position="329"/>
    </location>
</feature>
<evidence type="ECO:0000256" key="6">
    <source>
        <dbReference type="RuleBase" id="RU366049"/>
    </source>
</evidence>
<dbReference type="InterPro" id="IPR040038">
    <property type="entry name" value="TIPIN/Csm3/Swi3"/>
</dbReference>
<evidence type="ECO:0000313" key="10">
    <source>
        <dbReference type="Proteomes" id="UP000027265"/>
    </source>
</evidence>
<feature type="compositionally biased region" description="Acidic residues" evidence="7">
    <location>
        <begin position="430"/>
        <end position="439"/>
    </location>
</feature>
<dbReference type="GO" id="GO:0000076">
    <property type="term" value="P:DNA replication checkpoint signaling"/>
    <property type="evidence" value="ECO:0007669"/>
    <property type="project" value="UniProtKB-UniRule"/>
</dbReference>
<feature type="compositionally biased region" description="Acidic residues" evidence="7">
    <location>
        <begin position="235"/>
        <end position="248"/>
    </location>
</feature>
<feature type="compositionally biased region" description="Polar residues" evidence="7">
    <location>
        <begin position="360"/>
        <end position="374"/>
    </location>
</feature>
<dbReference type="HOGENOM" id="CLU_050882_0_0_1"/>
<dbReference type="GO" id="GO:0031297">
    <property type="term" value="P:replication fork processing"/>
    <property type="evidence" value="ECO:0007669"/>
    <property type="project" value="UniProtKB-UniRule"/>
</dbReference>
<feature type="compositionally biased region" description="Polar residues" evidence="7">
    <location>
        <begin position="311"/>
        <end position="327"/>
    </location>
</feature>